<reference evidence="6 7" key="1">
    <citation type="journal article" date="2012" name="New Phytol.">
        <title>Insight into trade-off between wood decay and parasitism from the genome of a fungal forest pathogen.</title>
        <authorList>
            <person name="Olson A."/>
            <person name="Aerts A."/>
            <person name="Asiegbu F."/>
            <person name="Belbahri L."/>
            <person name="Bouzid O."/>
            <person name="Broberg A."/>
            <person name="Canback B."/>
            <person name="Coutinho P.M."/>
            <person name="Cullen D."/>
            <person name="Dalman K."/>
            <person name="Deflorio G."/>
            <person name="van Diepen L.T."/>
            <person name="Dunand C."/>
            <person name="Duplessis S."/>
            <person name="Durling M."/>
            <person name="Gonthier P."/>
            <person name="Grimwood J."/>
            <person name="Fossdal C.G."/>
            <person name="Hansson D."/>
            <person name="Henrissat B."/>
            <person name="Hietala A."/>
            <person name="Himmelstrand K."/>
            <person name="Hoffmeister D."/>
            <person name="Hogberg N."/>
            <person name="James T.Y."/>
            <person name="Karlsson M."/>
            <person name="Kohler A."/>
            <person name="Kues U."/>
            <person name="Lee Y.H."/>
            <person name="Lin Y.C."/>
            <person name="Lind M."/>
            <person name="Lindquist E."/>
            <person name="Lombard V."/>
            <person name="Lucas S."/>
            <person name="Lunden K."/>
            <person name="Morin E."/>
            <person name="Murat C."/>
            <person name="Park J."/>
            <person name="Raffaello T."/>
            <person name="Rouze P."/>
            <person name="Salamov A."/>
            <person name="Schmutz J."/>
            <person name="Solheim H."/>
            <person name="Stahlberg J."/>
            <person name="Velez H."/>
            <person name="de Vries R.P."/>
            <person name="Wiebenga A."/>
            <person name="Woodward S."/>
            <person name="Yakovlev I."/>
            <person name="Garbelotto M."/>
            <person name="Martin F."/>
            <person name="Grigoriev I.V."/>
            <person name="Stenlid J."/>
        </authorList>
    </citation>
    <scope>NUCLEOTIDE SEQUENCE [LARGE SCALE GENOMIC DNA]</scope>
    <source>
        <strain evidence="6 7">TC 32-1</strain>
    </source>
</reference>
<dbReference type="OrthoDB" id="4934715at2759"/>
<dbReference type="InterPro" id="IPR036864">
    <property type="entry name" value="Zn2-C6_fun-type_DNA-bd_sf"/>
</dbReference>
<evidence type="ECO:0000313" key="7">
    <source>
        <dbReference type="Proteomes" id="UP000030671"/>
    </source>
</evidence>
<evidence type="ECO:0000256" key="3">
    <source>
        <dbReference type="ARBA" id="ARBA00023242"/>
    </source>
</evidence>
<dbReference type="InterPro" id="IPR007219">
    <property type="entry name" value="XnlR_reg_dom"/>
</dbReference>
<dbReference type="HOGENOM" id="CLU_007574_1_0_1"/>
<name>W4KFY5_HETIT</name>
<dbReference type="SMART" id="SM00066">
    <property type="entry name" value="GAL4"/>
    <property type="match status" value="1"/>
</dbReference>
<feature type="domain" description="Zn(2)-C6 fungal-type" evidence="5">
    <location>
        <begin position="26"/>
        <end position="55"/>
    </location>
</feature>
<proteinExistence type="predicted"/>
<dbReference type="GO" id="GO:0005634">
    <property type="term" value="C:nucleus"/>
    <property type="evidence" value="ECO:0007669"/>
    <property type="project" value="UniProtKB-SubCell"/>
</dbReference>
<sequence length="848" mass="93424">MKRKILDDEDSNSGGSKKPRTRVSYSCGECHRRKQKCDRQVPCSHCVARKVPELCKAYTPGKPDQDVHLRLARLEHIIEIAMPQYASGLQGLSPLDGYGGDHQRSISPSPEEGPHSSSGDQDPSGGTFQSGKWYGNSASGSVAPASVLEQLQSVVPGSDSRARVNSLGGLNGCITGPSYRSNNGICDDTKTHVAENSIIDSVRQDSEPTAADNLKTLIQDCGVPPHKITELVQELPPQRFSDVLVDYYFSAVNWTRYPISERDFRQSYASICSNGTAAHPNDVRFLPLLFVILAIAVRLAPEHVAGDARTRRLTSLRYYWSSRRSVLIAAAIQPDCLDMVLTRLLSARFLTFDRRITECWSQLGAAVRTAQALGLHRDGASMVSKGMDPAQVEYRRRVWAYLYHADRSYALVLGRPNAIQDAYTSTQPPSNVEDEITLAEIRNPPPLHTPTRMTFVILRHILASIIGKIVHHFQQVRQHSHYSDVLGLDDELMKFIRSLPPHFALKPDTSLDDSLSYVPAHRFLLITEVLFVRISLHRPYLLRRLSSDRYLRSRQACFESAEKDYEIRNTFQEKIPQGTRDSLHSAYREFQSAMISGIYLVLEPNGHLAETMHAIMDSFLRDHDGVREMDETTRRELKIIEFLKIKASQVQEGSVHGSAPPDNSSTPSSSGPATDAQLLLGIQRPSSRTPYSFALSPPKIHSPLSLAMPTIRQASAETASPLTNNVLPTPALQRVQQQTDQSDGQNTSKSGSPNADDELSTAQSLLDHWLGFSSGAVNSDPSVDGSAGLAGLPWGGFGSANLSGWFGSTSPVVGNEPNPSMPSLDGLDWSYWETLVNEIRGGPSQTGP</sequence>
<dbReference type="EMBL" id="KI925456">
    <property type="protein sequence ID" value="ETW83971.1"/>
    <property type="molecule type" value="Genomic_DNA"/>
</dbReference>
<dbReference type="Proteomes" id="UP000030671">
    <property type="component" value="Unassembled WGS sequence"/>
</dbReference>
<dbReference type="PANTHER" id="PTHR31001:SF87">
    <property type="entry name" value="COL-21"/>
    <property type="match status" value="1"/>
</dbReference>
<evidence type="ECO:0000256" key="4">
    <source>
        <dbReference type="SAM" id="MobiDB-lite"/>
    </source>
</evidence>
<gene>
    <name evidence="6" type="ORF">HETIRDRAFT_381259</name>
</gene>
<dbReference type="GO" id="GO:0006351">
    <property type="term" value="P:DNA-templated transcription"/>
    <property type="evidence" value="ECO:0007669"/>
    <property type="project" value="InterPro"/>
</dbReference>
<evidence type="ECO:0000313" key="6">
    <source>
        <dbReference type="EMBL" id="ETW83971.1"/>
    </source>
</evidence>
<comment type="subcellular location">
    <subcellularLocation>
        <location evidence="1">Nucleus</location>
    </subcellularLocation>
</comment>
<protein>
    <recommendedName>
        <fullName evidence="5">Zn(2)-C6 fungal-type domain-containing protein</fullName>
    </recommendedName>
</protein>
<dbReference type="SUPFAM" id="SSF57701">
    <property type="entry name" value="Zn2/Cys6 DNA-binding domain"/>
    <property type="match status" value="1"/>
</dbReference>
<dbReference type="Gene3D" id="4.10.240.10">
    <property type="entry name" value="Zn(2)-C6 fungal-type DNA-binding domain"/>
    <property type="match status" value="1"/>
</dbReference>
<dbReference type="AlphaFoldDB" id="W4KFY5"/>
<evidence type="ECO:0000259" key="5">
    <source>
        <dbReference type="PROSITE" id="PS50048"/>
    </source>
</evidence>
<evidence type="ECO:0000256" key="1">
    <source>
        <dbReference type="ARBA" id="ARBA00004123"/>
    </source>
</evidence>
<dbReference type="KEGG" id="hir:HETIRDRAFT_381259"/>
<organism evidence="6 7">
    <name type="scientific">Heterobasidion irregulare (strain TC 32-1)</name>
    <dbReference type="NCBI Taxonomy" id="747525"/>
    <lineage>
        <taxon>Eukaryota</taxon>
        <taxon>Fungi</taxon>
        <taxon>Dikarya</taxon>
        <taxon>Basidiomycota</taxon>
        <taxon>Agaricomycotina</taxon>
        <taxon>Agaricomycetes</taxon>
        <taxon>Russulales</taxon>
        <taxon>Bondarzewiaceae</taxon>
        <taxon>Heterobasidion</taxon>
        <taxon>Heterobasidion annosum species complex</taxon>
    </lineage>
</organism>
<feature type="compositionally biased region" description="Low complexity" evidence="4">
    <location>
        <begin position="105"/>
        <end position="119"/>
    </location>
</feature>
<dbReference type="CDD" id="cd12148">
    <property type="entry name" value="fungal_TF_MHR"/>
    <property type="match status" value="1"/>
</dbReference>
<accession>W4KFY5</accession>
<keyword evidence="3" id="KW-0539">Nucleus</keyword>
<dbReference type="GO" id="GO:0003677">
    <property type="term" value="F:DNA binding"/>
    <property type="evidence" value="ECO:0007669"/>
    <property type="project" value="InterPro"/>
</dbReference>
<evidence type="ECO:0000256" key="2">
    <source>
        <dbReference type="ARBA" id="ARBA00022723"/>
    </source>
</evidence>
<dbReference type="eggNOG" id="ENOG502QSCH">
    <property type="taxonomic scope" value="Eukaryota"/>
</dbReference>
<dbReference type="InterPro" id="IPR001138">
    <property type="entry name" value="Zn2Cys6_DnaBD"/>
</dbReference>
<dbReference type="InParanoid" id="W4KFY5"/>
<dbReference type="PROSITE" id="PS50048">
    <property type="entry name" value="ZN2_CY6_FUNGAL_2"/>
    <property type="match status" value="1"/>
</dbReference>
<dbReference type="InterPro" id="IPR050613">
    <property type="entry name" value="Sec_Metabolite_Reg"/>
</dbReference>
<dbReference type="GO" id="GO:0008270">
    <property type="term" value="F:zinc ion binding"/>
    <property type="evidence" value="ECO:0007669"/>
    <property type="project" value="InterPro"/>
</dbReference>
<feature type="region of interest" description="Disordered" evidence="4">
    <location>
        <begin position="92"/>
        <end position="135"/>
    </location>
</feature>
<dbReference type="Pfam" id="PF00172">
    <property type="entry name" value="Zn_clus"/>
    <property type="match status" value="1"/>
</dbReference>
<dbReference type="SMART" id="SM00906">
    <property type="entry name" value="Fungal_trans"/>
    <property type="match status" value="1"/>
</dbReference>
<feature type="compositionally biased region" description="Polar residues" evidence="4">
    <location>
        <begin position="734"/>
        <end position="753"/>
    </location>
</feature>
<dbReference type="Pfam" id="PF04082">
    <property type="entry name" value="Fungal_trans"/>
    <property type="match status" value="1"/>
</dbReference>
<dbReference type="GeneID" id="20672060"/>
<dbReference type="RefSeq" id="XP_009543695.1">
    <property type="nucleotide sequence ID" value="XM_009545400.1"/>
</dbReference>
<dbReference type="PANTHER" id="PTHR31001">
    <property type="entry name" value="UNCHARACTERIZED TRANSCRIPTIONAL REGULATORY PROTEIN"/>
    <property type="match status" value="1"/>
</dbReference>
<feature type="compositionally biased region" description="Polar residues" evidence="4">
    <location>
        <begin position="120"/>
        <end position="135"/>
    </location>
</feature>
<feature type="region of interest" description="Disordered" evidence="4">
    <location>
        <begin position="1"/>
        <end position="25"/>
    </location>
</feature>
<feature type="compositionally biased region" description="Polar residues" evidence="4">
    <location>
        <begin position="661"/>
        <end position="672"/>
    </location>
</feature>
<dbReference type="PROSITE" id="PS00463">
    <property type="entry name" value="ZN2_CY6_FUNGAL_1"/>
    <property type="match status" value="1"/>
</dbReference>
<keyword evidence="7" id="KW-1185">Reference proteome</keyword>
<feature type="region of interest" description="Disordered" evidence="4">
    <location>
        <begin position="734"/>
        <end position="760"/>
    </location>
</feature>
<feature type="region of interest" description="Disordered" evidence="4">
    <location>
        <begin position="650"/>
        <end position="674"/>
    </location>
</feature>
<keyword evidence="2" id="KW-0479">Metal-binding</keyword>
<dbReference type="CDD" id="cd00067">
    <property type="entry name" value="GAL4"/>
    <property type="match status" value="1"/>
</dbReference>
<dbReference type="GO" id="GO:0000981">
    <property type="term" value="F:DNA-binding transcription factor activity, RNA polymerase II-specific"/>
    <property type="evidence" value="ECO:0007669"/>
    <property type="project" value="InterPro"/>
</dbReference>
<dbReference type="STRING" id="747525.W4KFY5"/>